<feature type="compositionally biased region" description="Polar residues" evidence="1">
    <location>
        <begin position="425"/>
        <end position="439"/>
    </location>
</feature>
<evidence type="ECO:0000313" key="3">
    <source>
        <dbReference type="Proteomes" id="UP000606974"/>
    </source>
</evidence>
<gene>
    <name evidence="2" type="ORF">GJ744_002746</name>
</gene>
<feature type="compositionally biased region" description="Low complexity" evidence="1">
    <location>
        <begin position="335"/>
        <end position="349"/>
    </location>
</feature>
<dbReference type="OrthoDB" id="5367052at2759"/>
<feature type="compositionally biased region" description="Polar residues" evidence="1">
    <location>
        <begin position="256"/>
        <end position="284"/>
    </location>
</feature>
<feature type="region of interest" description="Disordered" evidence="1">
    <location>
        <begin position="808"/>
        <end position="845"/>
    </location>
</feature>
<reference evidence="2" key="1">
    <citation type="submission" date="2020-02" db="EMBL/GenBank/DDBJ databases">
        <authorList>
            <person name="Palmer J.M."/>
        </authorList>
    </citation>
    <scope>NUCLEOTIDE SEQUENCE</scope>
    <source>
        <strain evidence="2">EPUS1.4</strain>
        <tissue evidence="2">Thallus</tissue>
    </source>
</reference>
<feature type="compositionally biased region" description="Polar residues" evidence="1">
    <location>
        <begin position="563"/>
        <end position="572"/>
    </location>
</feature>
<feature type="compositionally biased region" description="Low complexity" evidence="1">
    <location>
        <begin position="370"/>
        <end position="380"/>
    </location>
</feature>
<accession>A0A8H7AMT3</accession>
<feature type="region of interest" description="Disordered" evidence="1">
    <location>
        <begin position="134"/>
        <end position="632"/>
    </location>
</feature>
<dbReference type="EMBL" id="JAACFV010000015">
    <property type="protein sequence ID" value="KAF7512033.1"/>
    <property type="molecule type" value="Genomic_DNA"/>
</dbReference>
<organism evidence="2 3">
    <name type="scientific">Endocarpon pusillum</name>
    <dbReference type="NCBI Taxonomy" id="364733"/>
    <lineage>
        <taxon>Eukaryota</taxon>
        <taxon>Fungi</taxon>
        <taxon>Dikarya</taxon>
        <taxon>Ascomycota</taxon>
        <taxon>Pezizomycotina</taxon>
        <taxon>Eurotiomycetes</taxon>
        <taxon>Chaetothyriomycetidae</taxon>
        <taxon>Verrucariales</taxon>
        <taxon>Verrucariaceae</taxon>
        <taxon>Endocarpon</taxon>
    </lineage>
</organism>
<feature type="compositionally biased region" description="Basic and acidic residues" evidence="1">
    <location>
        <begin position="770"/>
        <end position="788"/>
    </location>
</feature>
<feature type="region of interest" description="Disordered" evidence="1">
    <location>
        <begin position="1"/>
        <end position="122"/>
    </location>
</feature>
<evidence type="ECO:0000313" key="2">
    <source>
        <dbReference type="EMBL" id="KAF7512033.1"/>
    </source>
</evidence>
<feature type="compositionally biased region" description="Basic and acidic residues" evidence="1">
    <location>
        <begin position="466"/>
        <end position="489"/>
    </location>
</feature>
<feature type="compositionally biased region" description="Low complexity" evidence="1">
    <location>
        <begin position="150"/>
        <end position="166"/>
    </location>
</feature>
<name>A0A8H7AMT3_9EURO</name>
<feature type="compositionally biased region" description="Polar residues" evidence="1">
    <location>
        <begin position="1"/>
        <end position="21"/>
    </location>
</feature>
<feature type="compositionally biased region" description="Polar residues" evidence="1">
    <location>
        <begin position="294"/>
        <end position="313"/>
    </location>
</feature>
<keyword evidence="3" id="KW-1185">Reference proteome</keyword>
<feature type="compositionally biased region" description="Pro residues" evidence="1">
    <location>
        <begin position="357"/>
        <end position="369"/>
    </location>
</feature>
<feature type="compositionally biased region" description="Polar residues" evidence="1">
    <location>
        <begin position="446"/>
        <end position="458"/>
    </location>
</feature>
<feature type="compositionally biased region" description="Pro residues" evidence="1">
    <location>
        <begin position="609"/>
        <end position="619"/>
    </location>
</feature>
<dbReference type="Proteomes" id="UP000606974">
    <property type="component" value="Unassembled WGS sequence"/>
</dbReference>
<feature type="compositionally biased region" description="Low complexity" evidence="1">
    <location>
        <begin position="60"/>
        <end position="69"/>
    </location>
</feature>
<proteinExistence type="predicted"/>
<feature type="compositionally biased region" description="Polar residues" evidence="1">
    <location>
        <begin position="196"/>
        <end position="210"/>
    </location>
</feature>
<feature type="compositionally biased region" description="Polar residues" evidence="1">
    <location>
        <begin position="231"/>
        <end position="241"/>
    </location>
</feature>
<feature type="compositionally biased region" description="Low complexity" evidence="1">
    <location>
        <begin position="80"/>
        <end position="105"/>
    </location>
</feature>
<feature type="region of interest" description="Disordered" evidence="1">
    <location>
        <begin position="752"/>
        <end position="795"/>
    </location>
</feature>
<protein>
    <submittedName>
        <fullName evidence="2">Uncharacterized protein</fullName>
    </submittedName>
</protein>
<evidence type="ECO:0000256" key="1">
    <source>
        <dbReference type="SAM" id="MobiDB-lite"/>
    </source>
</evidence>
<comment type="caution">
    <text evidence="2">The sequence shown here is derived from an EMBL/GenBank/DDBJ whole genome shotgun (WGS) entry which is preliminary data.</text>
</comment>
<sequence length="1365" mass="148726">MDRSAPSRSSPGVDLSMSSVQAVVAAAPRPPPPPSGRAHHVRIESPISPRRRDHVPQPPSLTTSLTGFQLQGGGLFGAMSTPTTSLSSPFSQVNPSPYTPYTSSPGGALRGTSPMASRQSGCYTSAYNPQEWVPVARSPQAGAAPLSHVQQQGGHTRQQQQSDDSAAPPPYSPPRRQDPRSRAGSSLVISPAETATPVQSPYHTPVSATTGVPADVAYATQQARSRPASMIYSSGTGNNAWPSALPPPPPLVNRAVRSSSSTATGRTDATVTIPSMDSQGTSAASPVPAHPLASPQQDSESTPFFGAQVNTAETLLLPPSSRRAVSTSAIGLGVSSRTSSRSASKSPTRNNTWEPGMPLPGPPPGPPPSSSRSQSASGASDRFSRHLLTPASRPKTRQAPQMGTALGPVPPTPAGWIDTMGLENDSATSLSRPSSSMTFSPVEISNCATPSSSRSDITSMFFRANTKRDPSAKGIRERRSESRSARDCQADEANAVGPSTNPWADANVDVTPTDLTLPAGGSGLSRRRTITKSTPRTPRGSRSAAMDDQVHGGTLPDLHVDSATGSSRNTPRPDSGRPQMSIDGSSPTPPFSPTDGLSLPRLVRNTPGSLPPRSLPTPPLQQARSPKSSLIPPLNLQIRPISHILHMPNEVAGVPAPLSPRRASSARSNITRTIHLDHDSFVRDCLDRTKTFLEKEQYAESDEDRLQLFSEYILAESRVRRRRYAAGFASFDTRQTRDRLFELNIHAPRRSSGLQETIAASPIEPSSPHSRNECSEGRPEPARPDQGRPDSMWWSGYQPALSPIVSMSMNDEQSSRGRAPSRWWESQTGSEAGCGTGRVERSKRESKYMGLPLHEVQLAMEGEDFHDPEPSQIGYGENEYPPEKTGLHEIEPSTTPAMPPPLPSPCAALDVSRLVTLPPPYPRHYPAVQNQHPDLLSYRTLVRTVSDLTELTSRRTRYKASIEALSKDNQARIAENRRNFRTNIQAQIQEGSISYAEAAEAEAAMKSEEQAAEKSRVQAEFDSFQDVVLNPLHDLLNDRISKTTRHITELQSKLLSDAQLHNPNATQSAGDERPELLEQLTQLKWLFEAREQLHREVFGLLTERNAKYQTIVTLPYQQSGNKDKIRETTVFFARDTQDRTTAFEAAVLKRHESFLSVIEENVLRGVEAQLSAFWDIAPGLLAICLKIPERNPQHYRDPTPTMTAVDGVGGGGQGWSGIQIPREEIQENPSYRQFPMQYLYSLLRHAERSAYQFIESQVNLLCLLHEVRTGVMVARVRVAEVGQLAGRTDEDGAAALFEEQVKRQAQERREVEERALTADLKDRVATVEGQWTEALGSAIAGTRERVRAWLVEEGGWDKELLEDVE</sequence>